<accession>A0A2G4SZS3</accession>
<dbReference type="RefSeq" id="XP_023467981.1">
    <property type="nucleotide sequence ID" value="XM_023612772.1"/>
</dbReference>
<evidence type="ECO:0000313" key="1">
    <source>
        <dbReference type="EMBL" id="PHZ14273.1"/>
    </source>
</evidence>
<gene>
    <name evidence="1" type="ORF">RHIMIDRAFT_278662</name>
</gene>
<reference evidence="1 2" key="1">
    <citation type="journal article" date="2016" name="Proc. Natl. Acad. Sci. U.S.A.">
        <title>Lipid metabolic changes in an early divergent fungus govern the establishment of a mutualistic symbiosis with endobacteria.</title>
        <authorList>
            <person name="Lastovetsky O.A."/>
            <person name="Gaspar M.L."/>
            <person name="Mondo S.J."/>
            <person name="LaButti K.M."/>
            <person name="Sandor L."/>
            <person name="Grigoriev I.V."/>
            <person name="Henry S.A."/>
            <person name="Pawlowska T.E."/>
        </authorList>
    </citation>
    <scope>NUCLEOTIDE SEQUENCE [LARGE SCALE GENOMIC DNA]</scope>
    <source>
        <strain evidence="1 2">ATCC 52813</strain>
    </source>
</reference>
<evidence type="ECO:0000313" key="2">
    <source>
        <dbReference type="Proteomes" id="UP000242254"/>
    </source>
</evidence>
<keyword evidence="2" id="KW-1185">Reference proteome</keyword>
<protein>
    <submittedName>
        <fullName evidence="1">Uncharacterized protein</fullName>
    </submittedName>
</protein>
<dbReference type="GeneID" id="35443761"/>
<sequence>MSLPCLLRRARLFGDYHSLQQREVRGIICCIEQSLVNNAYIPLFRINTLPCRVHYVVPLMKLRLIFSLVVLTKLRCKQ</sequence>
<proteinExistence type="predicted"/>
<name>A0A2G4SZS3_RHIZD</name>
<dbReference type="EMBL" id="KZ303846">
    <property type="protein sequence ID" value="PHZ14273.1"/>
    <property type="molecule type" value="Genomic_DNA"/>
</dbReference>
<dbReference type="AlphaFoldDB" id="A0A2G4SZS3"/>
<dbReference type="Proteomes" id="UP000242254">
    <property type="component" value="Unassembled WGS sequence"/>
</dbReference>
<organism evidence="1 2">
    <name type="scientific">Rhizopus microsporus ATCC 52813</name>
    <dbReference type="NCBI Taxonomy" id="1340429"/>
    <lineage>
        <taxon>Eukaryota</taxon>
        <taxon>Fungi</taxon>
        <taxon>Fungi incertae sedis</taxon>
        <taxon>Mucoromycota</taxon>
        <taxon>Mucoromycotina</taxon>
        <taxon>Mucoromycetes</taxon>
        <taxon>Mucorales</taxon>
        <taxon>Mucorineae</taxon>
        <taxon>Rhizopodaceae</taxon>
        <taxon>Rhizopus</taxon>
    </lineage>
</organism>